<feature type="domain" description="Carboxylesterase type B" evidence="8">
    <location>
        <begin position="28"/>
        <end position="516"/>
    </location>
</feature>
<feature type="region of interest" description="Disordered" evidence="7">
    <location>
        <begin position="539"/>
        <end position="596"/>
    </location>
</feature>
<reference evidence="9 10" key="1">
    <citation type="submission" date="2024-06" db="EMBL/GenBank/DDBJ databases">
        <title>A chromosome-level genome assembly of beet webworm, Loxostege sticticalis.</title>
        <authorList>
            <person name="Zhang Y."/>
        </authorList>
    </citation>
    <scope>NUCLEOTIDE SEQUENCE [LARGE SCALE GENOMIC DNA]</scope>
    <source>
        <strain evidence="9">AQ028</strain>
        <tissue evidence="9">Male pupae</tissue>
    </source>
</reference>
<dbReference type="SUPFAM" id="SSF53474">
    <property type="entry name" value="alpha/beta-Hydrolases"/>
    <property type="match status" value="1"/>
</dbReference>
<keyword evidence="6" id="KW-0732">Signal</keyword>
<comment type="similarity">
    <text evidence="1 6">Belongs to the type-B carboxylesterase/lipase family.</text>
</comment>
<evidence type="ECO:0000256" key="5">
    <source>
        <dbReference type="ARBA" id="ARBA00023180"/>
    </source>
</evidence>
<evidence type="ECO:0000256" key="7">
    <source>
        <dbReference type="SAM" id="MobiDB-lite"/>
    </source>
</evidence>
<evidence type="ECO:0000313" key="9">
    <source>
        <dbReference type="EMBL" id="KAL0840537.1"/>
    </source>
</evidence>
<accession>A0ABD0TAX6</accession>
<evidence type="ECO:0000256" key="6">
    <source>
        <dbReference type="RuleBase" id="RU361235"/>
    </source>
</evidence>
<evidence type="ECO:0000259" key="8">
    <source>
        <dbReference type="Pfam" id="PF00135"/>
    </source>
</evidence>
<evidence type="ECO:0000313" key="10">
    <source>
        <dbReference type="Proteomes" id="UP001549921"/>
    </source>
</evidence>
<comment type="caution">
    <text evidence="9">The sequence shown here is derived from an EMBL/GenBank/DDBJ whole genome shotgun (WGS) entry which is preliminary data.</text>
</comment>
<gene>
    <name evidence="9" type="ORF">ABMA28_015755</name>
</gene>
<evidence type="ECO:0000256" key="3">
    <source>
        <dbReference type="ARBA" id="ARBA00022801"/>
    </source>
</evidence>
<organism evidence="9 10">
    <name type="scientific">Loxostege sticticalis</name>
    <name type="common">Beet webworm moth</name>
    <dbReference type="NCBI Taxonomy" id="481309"/>
    <lineage>
        <taxon>Eukaryota</taxon>
        <taxon>Metazoa</taxon>
        <taxon>Ecdysozoa</taxon>
        <taxon>Arthropoda</taxon>
        <taxon>Hexapoda</taxon>
        <taxon>Insecta</taxon>
        <taxon>Pterygota</taxon>
        <taxon>Neoptera</taxon>
        <taxon>Endopterygota</taxon>
        <taxon>Lepidoptera</taxon>
        <taxon>Glossata</taxon>
        <taxon>Ditrysia</taxon>
        <taxon>Pyraloidea</taxon>
        <taxon>Crambidae</taxon>
        <taxon>Pyraustinae</taxon>
        <taxon>Loxostege</taxon>
    </lineage>
</organism>
<dbReference type="InterPro" id="IPR050309">
    <property type="entry name" value="Type-B_Carboxylest/Lipase"/>
</dbReference>
<name>A0ABD0TAX6_LOXSC</name>
<feature type="signal peptide" evidence="6">
    <location>
        <begin position="1"/>
        <end position="18"/>
    </location>
</feature>
<protein>
    <recommendedName>
        <fullName evidence="6">Carboxylic ester hydrolase</fullName>
        <ecNumber evidence="6">3.1.1.-</ecNumber>
    </recommendedName>
</protein>
<dbReference type="Proteomes" id="UP001549921">
    <property type="component" value="Unassembled WGS sequence"/>
</dbReference>
<evidence type="ECO:0000256" key="4">
    <source>
        <dbReference type="ARBA" id="ARBA00023157"/>
    </source>
</evidence>
<dbReference type="GO" id="GO:0052689">
    <property type="term" value="F:carboxylic ester hydrolase activity"/>
    <property type="evidence" value="ECO:0007669"/>
    <property type="project" value="UniProtKB-KW"/>
</dbReference>
<dbReference type="Pfam" id="PF00135">
    <property type="entry name" value="COesterase"/>
    <property type="match status" value="1"/>
</dbReference>
<dbReference type="InterPro" id="IPR002018">
    <property type="entry name" value="CarbesteraseB"/>
</dbReference>
<dbReference type="Gene3D" id="3.40.50.1820">
    <property type="entry name" value="alpha/beta hydrolase"/>
    <property type="match status" value="1"/>
</dbReference>
<evidence type="ECO:0000256" key="1">
    <source>
        <dbReference type="ARBA" id="ARBA00005964"/>
    </source>
</evidence>
<dbReference type="PROSITE" id="PS00122">
    <property type="entry name" value="CARBOXYLESTERASE_B_1"/>
    <property type="match status" value="1"/>
</dbReference>
<dbReference type="PANTHER" id="PTHR11559">
    <property type="entry name" value="CARBOXYLESTERASE"/>
    <property type="match status" value="1"/>
</dbReference>
<dbReference type="EC" id="3.1.1.-" evidence="6"/>
<dbReference type="EMBL" id="JBEDNZ010000007">
    <property type="protein sequence ID" value="KAL0840537.1"/>
    <property type="molecule type" value="Genomic_DNA"/>
</dbReference>
<feature type="chain" id="PRO_5044528054" description="Carboxylic ester hydrolase" evidence="6">
    <location>
        <begin position="19"/>
        <end position="624"/>
    </location>
</feature>
<keyword evidence="3 6" id="KW-0378">Hydrolase</keyword>
<evidence type="ECO:0000256" key="2">
    <source>
        <dbReference type="ARBA" id="ARBA00022487"/>
    </source>
</evidence>
<proteinExistence type="inferred from homology"/>
<dbReference type="InterPro" id="IPR019826">
    <property type="entry name" value="Carboxylesterase_B_AS"/>
</dbReference>
<dbReference type="AlphaFoldDB" id="A0ABD0TAX6"/>
<keyword evidence="4" id="KW-1015">Disulfide bond</keyword>
<sequence length="624" mass="69325">MWTVTVLICAFMVAAGVSQETEEDWRDVTLTQGTFRGFKAPNYDAFQFLNVPYASAPTGRDRFKAPLEPPVWSGIHNATDRRIACPQAPSIITLFLNIQEDCLVANIHVPNTNQTNLPVMVIVHGGAYLIGWGLAATPNGLVSSKNIIVVTFNYRLGPHGFLCLGTEDVPGNAGMKDQVAALQWVKKNIARFGGNPDDVTISGCSAGGSAVDLLLLSNMTDGLFNKVISESGCSVNTFSAQLDPLQNARNHALQLGFTNVTNLNALEEFYKSTPVNDIFNNLNLDAKDSYFFFQPCVEKNIGQPRFLEDAPSNILKKGDFKKLPVIYGYAKQEGIFRLPEFQQWSILMNENFTDFLPADLQFENETQKVEVARQVKQFYFGDQMVSNDTVLEYVDYFTDVLFLSGILRNIALRVKAGHNDVFLYEYSFTHNHSQTIPHTDGLRGATHCDQFEVIMDHPFPSILSEERINMSLTMRDIIYNFIATGNPTPNGSDTSLSTWPPVGVDRSPHYSVGDTIEVAGIPAERRALLWDAIYERYGATPQPPIDTSTEDPTAPDEDAEPIDSSTVDPTTPDEDAESTDTTTEDPTTPDDAEPNSATLNGFYSYRFWIMYTIVVTIAFKEKLQ</sequence>
<keyword evidence="2" id="KW-0719">Serine esterase</keyword>
<keyword evidence="5" id="KW-0325">Glycoprotein</keyword>
<dbReference type="InterPro" id="IPR029058">
    <property type="entry name" value="AB_hydrolase_fold"/>
</dbReference>